<dbReference type="InterPro" id="IPR000873">
    <property type="entry name" value="AMP-dep_synth/lig_dom"/>
</dbReference>
<evidence type="ECO:0000313" key="5">
    <source>
        <dbReference type="Proteomes" id="UP000761264"/>
    </source>
</evidence>
<dbReference type="PANTHER" id="PTHR43201:SF5">
    <property type="entry name" value="MEDIUM-CHAIN ACYL-COA LIGASE ACSF2, MITOCHONDRIAL"/>
    <property type="match status" value="1"/>
</dbReference>
<comment type="similarity">
    <text evidence="1">Belongs to the ATP-dependent AMP-binding enzyme family.</text>
</comment>
<dbReference type="PROSITE" id="PS00455">
    <property type="entry name" value="AMP_BINDING"/>
    <property type="match status" value="1"/>
</dbReference>
<dbReference type="AlphaFoldDB" id="A0A967EY70"/>
<keyword evidence="2" id="KW-0436">Ligase</keyword>
<dbReference type="RefSeq" id="WP_167225264.1">
    <property type="nucleotide sequence ID" value="NZ_JAAQPH010000009.1"/>
</dbReference>
<dbReference type="GO" id="GO:0006631">
    <property type="term" value="P:fatty acid metabolic process"/>
    <property type="evidence" value="ECO:0007669"/>
    <property type="project" value="TreeGrafter"/>
</dbReference>
<evidence type="ECO:0000256" key="1">
    <source>
        <dbReference type="ARBA" id="ARBA00006432"/>
    </source>
</evidence>
<comment type="caution">
    <text evidence="4">The sequence shown here is derived from an EMBL/GenBank/DDBJ whole genome shotgun (WGS) entry which is preliminary data.</text>
</comment>
<dbReference type="CDD" id="cd04433">
    <property type="entry name" value="AFD_class_I"/>
    <property type="match status" value="1"/>
</dbReference>
<dbReference type="SUPFAM" id="SSF56801">
    <property type="entry name" value="Acetyl-CoA synthetase-like"/>
    <property type="match status" value="1"/>
</dbReference>
<sequence>MTDQIDKFFAQLAEIHTPVLTDFSQGTKRQIVGRDLTDWLDRTAGWLANSGVKPGSCFVARFDNTLESALILLAAMRHGMTVTIQHADASDSDIGPLAQSCGATVIVDATSRNIPENQAGFRAECLMEFEPLMPEPVPPRTPFTITFTSGSTGTPKGIVHAAESYLKCSKAFNAQAGIGADDTFLNVMPMYYMAGIFNGIIAPLQAGASVVIYPAFDTRIALTFWNIINDNAVSCLWVSPTMLSLITRLDRTEKRVPKSLRRIFVGTGALEKAHAEAFHATYGLPPLQSYGLSELLYISVDDAERPQFGTVGRPLAEVELSFDSSGILSIATPYAFLGYLQEGEIGHPDSLFRTSDLARTTDSGALTILGRSDDIILRGGVNVNPLDLESVMVEALAGRRYCVTGLPDVALGQKVVLALEGPPCEGDEALFATLQKLVRSRFGRVQLDMLNYVAAMPQGPTGKVRRAELHQVLAHS</sequence>
<protein>
    <submittedName>
        <fullName evidence="4">AMP-binding protein</fullName>
    </submittedName>
</protein>
<dbReference type="GO" id="GO:0031956">
    <property type="term" value="F:medium-chain fatty acid-CoA ligase activity"/>
    <property type="evidence" value="ECO:0007669"/>
    <property type="project" value="TreeGrafter"/>
</dbReference>
<dbReference type="InterPro" id="IPR045851">
    <property type="entry name" value="AMP-bd_C_sf"/>
</dbReference>
<dbReference type="Pfam" id="PF00501">
    <property type="entry name" value="AMP-binding"/>
    <property type="match status" value="1"/>
</dbReference>
<dbReference type="InterPro" id="IPR020845">
    <property type="entry name" value="AMP-binding_CS"/>
</dbReference>
<dbReference type="EMBL" id="JAAQPH010000009">
    <property type="protein sequence ID" value="NIA69549.1"/>
    <property type="molecule type" value="Genomic_DNA"/>
</dbReference>
<organism evidence="4 5">
    <name type="scientific">Pelagibius litoralis</name>
    <dbReference type="NCBI Taxonomy" id="374515"/>
    <lineage>
        <taxon>Bacteria</taxon>
        <taxon>Pseudomonadati</taxon>
        <taxon>Pseudomonadota</taxon>
        <taxon>Alphaproteobacteria</taxon>
        <taxon>Rhodospirillales</taxon>
        <taxon>Rhodovibrionaceae</taxon>
        <taxon>Pelagibius</taxon>
    </lineage>
</organism>
<feature type="domain" description="AMP-dependent synthetase/ligase" evidence="3">
    <location>
        <begin position="26"/>
        <end position="320"/>
    </location>
</feature>
<accession>A0A967EY70</accession>
<proteinExistence type="inferred from homology"/>
<keyword evidence="5" id="KW-1185">Reference proteome</keyword>
<dbReference type="InterPro" id="IPR042099">
    <property type="entry name" value="ANL_N_sf"/>
</dbReference>
<dbReference type="Proteomes" id="UP000761264">
    <property type="component" value="Unassembled WGS sequence"/>
</dbReference>
<evidence type="ECO:0000259" key="3">
    <source>
        <dbReference type="Pfam" id="PF00501"/>
    </source>
</evidence>
<dbReference type="PANTHER" id="PTHR43201">
    <property type="entry name" value="ACYL-COA SYNTHETASE"/>
    <property type="match status" value="1"/>
</dbReference>
<dbReference type="Gene3D" id="3.30.300.30">
    <property type="match status" value="1"/>
</dbReference>
<reference evidence="4" key="1">
    <citation type="submission" date="2020-03" db="EMBL/GenBank/DDBJ databases">
        <title>Genome of Pelagibius litoralis DSM 21314T.</title>
        <authorList>
            <person name="Wang G."/>
        </authorList>
    </citation>
    <scope>NUCLEOTIDE SEQUENCE</scope>
    <source>
        <strain evidence="4">DSM 21314</strain>
    </source>
</reference>
<evidence type="ECO:0000256" key="2">
    <source>
        <dbReference type="ARBA" id="ARBA00022598"/>
    </source>
</evidence>
<name>A0A967EY70_9PROT</name>
<dbReference type="Gene3D" id="3.40.50.12780">
    <property type="entry name" value="N-terminal domain of ligase-like"/>
    <property type="match status" value="1"/>
</dbReference>
<evidence type="ECO:0000313" key="4">
    <source>
        <dbReference type="EMBL" id="NIA69549.1"/>
    </source>
</evidence>
<gene>
    <name evidence="4" type="ORF">HBA54_13185</name>
</gene>